<evidence type="ECO:0000259" key="2">
    <source>
        <dbReference type="SMART" id="SM00642"/>
    </source>
</evidence>
<gene>
    <name evidence="3" type="ORF">SAMN02745135_00852</name>
</gene>
<dbReference type="InterPro" id="IPR011840">
    <property type="entry name" value="PulA_typeI"/>
</dbReference>
<dbReference type="SUPFAM" id="SSF81296">
    <property type="entry name" value="E set domains"/>
    <property type="match status" value="1"/>
</dbReference>
<dbReference type="GO" id="GO:0005975">
    <property type="term" value="P:carbohydrate metabolic process"/>
    <property type="evidence" value="ECO:0007669"/>
    <property type="project" value="InterPro"/>
</dbReference>
<dbReference type="Pfam" id="PF00128">
    <property type="entry name" value="Alpha-amylase"/>
    <property type="match status" value="1"/>
</dbReference>
<dbReference type="RefSeq" id="WP_073195755.1">
    <property type="nucleotide sequence ID" value="NZ_FQXO01000017.1"/>
</dbReference>
<dbReference type="NCBIfam" id="TIGR02104">
    <property type="entry name" value="pulA_typeI"/>
    <property type="match status" value="1"/>
</dbReference>
<dbReference type="SMART" id="SM00642">
    <property type="entry name" value="Aamy"/>
    <property type="match status" value="1"/>
</dbReference>
<dbReference type="InterPro" id="IPR013783">
    <property type="entry name" value="Ig-like_fold"/>
</dbReference>
<dbReference type="Pfam" id="PF21653">
    <property type="entry name" value="pulA_all-beta"/>
    <property type="match status" value="1"/>
</dbReference>
<evidence type="ECO:0000313" key="4">
    <source>
        <dbReference type="Proteomes" id="UP000183967"/>
    </source>
</evidence>
<dbReference type="InterPro" id="IPR049117">
    <property type="entry name" value="pulA_all-beta"/>
</dbReference>
<dbReference type="CDD" id="cd02860">
    <property type="entry name" value="E_set_Pullulanase"/>
    <property type="match status" value="1"/>
</dbReference>
<sequence length="631" mass="71638">MRKVLESEEFVYDGDDLGATYTKEYTVFKVWSPVAESMKVVIYDDYKDSVGKVYPMSKGEKGVWEFKLYGDYKNKYYNYRVTINGVEKETPDPYAKGATVNGEMGMIVDFDSINPEGWDEHEIPAPIKPTEAVIYEMHVRDFSVDEDSGIKHKGKYLAFTEKGTRGPNGEITGLDYLKELGITHIHLLPVYDFASVDETKEGEYNWGYDPYLYNVPEGSYSTNPYDGTVRIKEFKEMVKALHENGIRVVMDVVFNHTYTTGNSPFDILVPKYYYRTDSSGKYTNGSGCGNETASEKPMMRKFIVDSVKFWATEYKIDGFRFDLMALHDIDTMREVEKQLRKINPNILIYGEPWTGGPSSLSPTKQLKKGKQKGMGIAVFNDDFRNAIKGDNDGEGVGFVNGGAGLEDEIKKGIVGMIDYSSRIKGFTKEPTETINYVSCHDNLCLFDKFEKSNPNATSEEREKMNRLALSMVLTSQGIPFIQGGTEILRTKHGNHNSFRAGDEINKIDWSNKNKYRETYEYIKGLIALRKSQKVMTLDKAEDIKKYLKFIEAPKNSVAYLLTSPYEGDFKNILIIHNANREEIEIKLPLEGKWSIISNEKEVNVEGVNGAYEAVESVKVAPLSTYILIKTN</sequence>
<dbReference type="SUPFAM" id="SSF51445">
    <property type="entry name" value="(Trans)glycosidases"/>
    <property type="match status" value="1"/>
</dbReference>
<proteinExistence type="inferred from homology"/>
<evidence type="ECO:0000313" key="3">
    <source>
        <dbReference type="EMBL" id="SHH45378.1"/>
    </source>
</evidence>
<organism evidence="3 4">
    <name type="scientific">Caloranaerobacter azorensis DSM 13643</name>
    <dbReference type="NCBI Taxonomy" id="1121264"/>
    <lineage>
        <taxon>Bacteria</taxon>
        <taxon>Bacillati</taxon>
        <taxon>Bacillota</taxon>
        <taxon>Tissierellia</taxon>
        <taxon>Tissierellales</taxon>
        <taxon>Thermohalobacteraceae</taxon>
        <taxon>Caloranaerobacter</taxon>
    </lineage>
</organism>
<dbReference type="PANTHER" id="PTHR43002">
    <property type="entry name" value="GLYCOGEN DEBRANCHING ENZYME"/>
    <property type="match status" value="1"/>
</dbReference>
<dbReference type="GO" id="GO:0004553">
    <property type="term" value="F:hydrolase activity, hydrolyzing O-glycosyl compounds"/>
    <property type="evidence" value="ECO:0007669"/>
    <property type="project" value="InterPro"/>
</dbReference>
<feature type="domain" description="Glycosyl hydrolase family 13 catalytic" evidence="2">
    <location>
        <begin position="136"/>
        <end position="529"/>
    </location>
</feature>
<reference evidence="4" key="1">
    <citation type="submission" date="2016-11" db="EMBL/GenBank/DDBJ databases">
        <authorList>
            <person name="Varghese N."/>
            <person name="Submissions S."/>
        </authorList>
    </citation>
    <scope>NUCLEOTIDE SEQUENCE [LARGE SCALE GENOMIC DNA]</scope>
    <source>
        <strain evidence="4">DSM 13643</strain>
    </source>
</reference>
<dbReference type="AlphaFoldDB" id="A0A1M5T3U9"/>
<dbReference type="InterPro" id="IPR014756">
    <property type="entry name" value="Ig_E-set"/>
</dbReference>
<accession>A0A1M5T3U9</accession>
<dbReference type="Gene3D" id="2.60.40.1180">
    <property type="entry name" value="Golgi alpha-mannosidase II"/>
    <property type="match status" value="1"/>
</dbReference>
<dbReference type="Gene3D" id="2.60.40.10">
    <property type="entry name" value="Immunoglobulins"/>
    <property type="match status" value="1"/>
</dbReference>
<dbReference type="InterPro" id="IPR006047">
    <property type="entry name" value="GH13_cat_dom"/>
</dbReference>
<dbReference type="Proteomes" id="UP000183967">
    <property type="component" value="Unassembled WGS sequence"/>
</dbReference>
<name>A0A1M5T3U9_9FIRM</name>
<dbReference type="CDD" id="cd11341">
    <property type="entry name" value="AmyAc_Pullulanase_LD-like"/>
    <property type="match status" value="1"/>
</dbReference>
<dbReference type="InterPro" id="IPR017853">
    <property type="entry name" value="GH"/>
</dbReference>
<dbReference type="InterPro" id="IPR004193">
    <property type="entry name" value="Glyco_hydro_13_N"/>
</dbReference>
<dbReference type="Gene3D" id="3.20.20.80">
    <property type="entry name" value="Glycosidases"/>
    <property type="match status" value="1"/>
</dbReference>
<evidence type="ECO:0000256" key="1">
    <source>
        <dbReference type="ARBA" id="ARBA00008061"/>
    </source>
</evidence>
<dbReference type="EMBL" id="FQXO01000017">
    <property type="protein sequence ID" value="SHH45378.1"/>
    <property type="molecule type" value="Genomic_DNA"/>
</dbReference>
<dbReference type="OrthoDB" id="9761875at2"/>
<protein>
    <submittedName>
        <fullName evidence="3">Pullulanase</fullName>
    </submittedName>
</protein>
<dbReference type="Pfam" id="PF02922">
    <property type="entry name" value="CBM_48"/>
    <property type="match status" value="1"/>
</dbReference>
<dbReference type="InterPro" id="IPR013780">
    <property type="entry name" value="Glyco_hydro_b"/>
</dbReference>
<comment type="similarity">
    <text evidence="1">Belongs to the glycosyl hydrolase 13 family.</text>
</comment>
<keyword evidence="4" id="KW-1185">Reference proteome</keyword>